<dbReference type="AlphaFoldDB" id="A0ABD3IU63"/>
<gene>
    <name evidence="6" type="ORF">ACJRO7_009008</name>
</gene>
<feature type="compositionally biased region" description="Basic and acidic residues" evidence="4">
    <location>
        <begin position="24"/>
        <end position="36"/>
    </location>
</feature>
<reference evidence="6 7" key="1">
    <citation type="submission" date="2024-11" db="EMBL/GenBank/DDBJ databases">
        <title>Chromosome-level genome assembly of Eucalyptus globulus Labill. provides insights into its genome evolution.</title>
        <authorList>
            <person name="Li X."/>
        </authorList>
    </citation>
    <scope>NUCLEOTIDE SEQUENCE [LARGE SCALE GENOMIC DNA]</scope>
    <source>
        <strain evidence="6">CL2024</strain>
        <tissue evidence="6">Fresh tender leaves</tissue>
    </source>
</reference>
<dbReference type="Pfam" id="PF01582">
    <property type="entry name" value="TIR"/>
    <property type="match status" value="1"/>
</dbReference>
<dbReference type="GO" id="GO:0051707">
    <property type="term" value="P:response to other organism"/>
    <property type="evidence" value="ECO:0007669"/>
    <property type="project" value="UniProtKB-ARBA"/>
</dbReference>
<keyword evidence="3" id="KW-0611">Plant defense</keyword>
<dbReference type="InterPro" id="IPR027417">
    <property type="entry name" value="P-loop_NTPase"/>
</dbReference>
<evidence type="ECO:0000256" key="4">
    <source>
        <dbReference type="SAM" id="MobiDB-lite"/>
    </source>
</evidence>
<dbReference type="PRINTS" id="PR00364">
    <property type="entry name" value="DISEASERSIST"/>
</dbReference>
<dbReference type="Gene3D" id="3.40.50.10140">
    <property type="entry name" value="Toll/interleukin-1 receptor homology (TIR) domain"/>
    <property type="match status" value="1"/>
</dbReference>
<dbReference type="InterPro" id="IPR000157">
    <property type="entry name" value="TIR_dom"/>
</dbReference>
<dbReference type="Proteomes" id="UP001634007">
    <property type="component" value="Unassembled WGS sequence"/>
</dbReference>
<dbReference type="SMART" id="SM00369">
    <property type="entry name" value="LRR_TYP"/>
    <property type="match status" value="3"/>
</dbReference>
<dbReference type="Gene3D" id="3.40.50.300">
    <property type="entry name" value="P-loop containing nucleotide triphosphate hydrolases"/>
    <property type="match status" value="1"/>
</dbReference>
<dbReference type="SUPFAM" id="SSF52058">
    <property type="entry name" value="L domain-like"/>
    <property type="match status" value="2"/>
</dbReference>
<dbReference type="InterPro" id="IPR003591">
    <property type="entry name" value="Leu-rich_rpt_typical-subtyp"/>
</dbReference>
<dbReference type="InterPro" id="IPR002182">
    <property type="entry name" value="NB-ARC"/>
</dbReference>
<dbReference type="Gene3D" id="3.80.10.10">
    <property type="entry name" value="Ribonuclease Inhibitor"/>
    <property type="match status" value="3"/>
</dbReference>
<keyword evidence="7" id="KW-1185">Reference proteome</keyword>
<proteinExistence type="predicted"/>
<dbReference type="SUPFAM" id="SSF52540">
    <property type="entry name" value="P-loop containing nucleoside triphosphate hydrolases"/>
    <property type="match status" value="1"/>
</dbReference>
<dbReference type="Pfam" id="PF23282">
    <property type="entry name" value="WHD_ROQ1"/>
    <property type="match status" value="1"/>
</dbReference>
<dbReference type="InterPro" id="IPR055414">
    <property type="entry name" value="LRR_R13L4/SHOC2-like"/>
</dbReference>
<feature type="region of interest" description="Disordered" evidence="4">
    <location>
        <begin position="1"/>
        <end position="40"/>
    </location>
</feature>
<organism evidence="6 7">
    <name type="scientific">Eucalyptus globulus</name>
    <name type="common">Tasmanian blue gum</name>
    <dbReference type="NCBI Taxonomy" id="34317"/>
    <lineage>
        <taxon>Eukaryota</taxon>
        <taxon>Viridiplantae</taxon>
        <taxon>Streptophyta</taxon>
        <taxon>Embryophyta</taxon>
        <taxon>Tracheophyta</taxon>
        <taxon>Spermatophyta</taxon>
        <taxon>Magnoliopsida</taxon>
        <taxon>eudicotyledons</taxon>
        <taxon>Gunneridae</taxon>
        <taxon>Pentapetalae</taxon>
        <taxon>rosids</taxon>
        <taxon>malvids</taxon>
        <taxon>Myrtales</taxon>
        <taxon>Myrtaceae</taxon>
        <taxon>Myrtoideae</taxon>
        <taxon>Eucalypteae</taxon>
        <taxon>Eucalyptus</taxon>
    </lineage>
</organism>
<dbReference type="Pfam" id="PF00931">
    <property type="entry name" value="NB-ARC"/>
    <property type="match status" value="1"/>
</dbReference>
<dbReference type="PROSITE" id="PS50104">
    <property type="entry name" value="TIR"/>
    <property type="match status" value="1"/>
</dbReference>
<feature type="domain" description="TIR" evidence="5">
    <location>
        <begin position="46"/>
        <end position="211"/>
    </location>
</feature>
<dbReference type="InterPro" id="IPR042197">
    <property type="entry name" value="Apaf_helical"/>
</dbReference>
<dbReference type="EMBL" id="JBJKBG010000011">
    <property type="protein sequence ID" value="KAL3717506.1"/>
    <property type="molecule type" value="Genomic_DNA"/>
</dbReference>
<evidence type="ECO:0000256" key="3">
    <source>
        <dbReference type="ARBA" id="ARBA00022821"/>
    </source>
</evidence>
<keyword evidence="2" id="KW-0677">Repeat</keyword>
<dbReference type="InterPro" id="IPR035897">
    <property type="entry name" value="Toll_tir_struct_dom_sf"/>
</dbReference>
<comment type="caution">
    <text evidence="6">The sequence shown here is derived from an EMBL/GenBank/DDBJ whole genome shotgun (WGS) entry which is preliminary data.</text>
</comment>
<dbReference type="InterPro" id="IPR058192">
    <property type="entry name" value="WHD_ROQ1-like"/>
</dbReference>
<dbReference type="InterPro" id="IPR032675">
    <property type="entry name" value="LRR_dom_sf"/>
</dbReference>
<dbReference type="Gene3D" id="1.10.8.430">
    <property type="entry name" value="Helical domain of apoptotic protease-activating factors"/>
    <property type="match status" value="1"/>
</dbReference>
<evidence type="ECO:0000313" key="6">
    <source>
        <dbReference type="EMBL" id="KAL3717506.1"/>
    </source>
</evidence>
<dbReference type="PANTHER" id="PTHR11017:SF570">
    <property type="entry name" value="DISEASE RESISTANCE PROTEIN (TIR-NBS CLASS)-RELATED"/>
    <property type="match status" value="1"/>
</dbReference>
<accession>A0ABD3IU63</accession>
<name>A0ABD3IU63_EUCGL</name>
<sequence length="1175" mass="131945">MSSQKRKLSDFADGASTSGSSGYKVDESSQKRNRPDFEDDASTSGYKYDVFLSFRGPDTRRTFADYLYESLVGAGFIVFRDDEELRAGANIAHDIEGAIDDSRIHLPIFSAGYASSAWCLRELAHMVKLQREPAGREIVPIFYDVSPSDIKLRTGSYREALLKHEGRYGEGTVREWMEALVEVGNLSGLDARDKPLGKLVKDLVRELSIKLKKKQRGINDHLVGIDDRVKEVIQLLDCDSSGVRVIAVHGMAGIGKTTLAKVVYNKIHSRFNSCSFLPNVREKSQTYDGLVSLQKKLLSDVLEKPIDVHDVDDGITVIKERICGMKVLIVLDDVDNIGQLMNLVGKTIWFNSGSRIIVTTRNADLMPAAERGQQDNVPFLPKVYYAYEMTEMNPCHALQLFSWHAFRKKLPPDVYENLSSQIVATTGGIPLALEAAGSYLRGKSPSIWLETLERLRKVPDRRVQEMLKISYEALSFQERQIFLDIACFFNGVERTSAAYVWEDCRFFPEGGLAALTNMSLLKIDHPNTLWMHDLIRDFGRNIVQEEDYLNAGNRSRLWESEECLRILREEIYYQPKSNVESLRLQFPSVQTLTSQDFVTLPKLRFLHVEGAKFTGDYKNVFRVLRWLSWDRCPAEFDATNFSPSNLVVLKLSGIELTDDWPGWHQILKSSKLKALELGECSRLTRLPGLSALSTLERLTLRNCQSLVEIGESLGKLVQLNYLEIDACTCLRGLPEEVGCLKALKELIVRGTIFGPVGLYLPHSIGRLASLLELDLSCTKVTELPDSIGNLGEVKVIRISHSEITKIPGTIGMVKKLEEFHAEKCVNLKGNIPSGIGSLSFLKILNLSHTCIQSVPATINQLSHLQELHLEGCHELKQIPELPASLDILYVGSRTLETVPNLSNLTNLVDLIVSDYSEESLSKPWVANSIQPPNLEWVGRLSSLEKLKLVHKSIIVPPTELASLPGLEQLVLSCFDPQSLAQPLPSALSTLKLININSLAELSPRADFKNLLSLELCKSWLTEIPLNWFGQLENLRELTMSNCTNLRKLSCLSGLKKLRVVRLLSCLRLVEIQGLEELESLENIRIDQCSSLVRLPALSKLKKLRTMEFISCRSLVSLPFLSGVASEECHLVVEGCDKLANHNGPCHLHKYRRQCPNPIRTYEPEYRQHSPCPVSI</sequence>
<evidence type="ECO:0000256" key="1">
    <source>
        <dbReference type="ARBA" id="ARBA00022614"/>
    </source>
</evidence>
<keyword evidence="1" id="KW-0433">Leucine-rich repeat</keyword>
<protein>
    <recommendedName>
        <fullName evidence="5">TIR domain-containing protein</fullName>
    </recommendedName>
</protein>
<dbReference type="Pfam" id="PF23598">
    <property type="entry name" value="LRR_14"/>
    <property type="match status" value="1"/>
</dbReference>
<dbReference type="SUPFAM" id="SSF52200">
    <property type="entry name" value="Toll/Interleukin receptor TIR domain"/>
    <property type="match status" value="1"/>
</dbReference>
<evidence type="ECO:0000256" key="2">
    <source>
        <dbReference type="ARBA" id="ARBA00022737"/>
    </source>
</evidence>
<dbReference type="GO" id="GO:0006952">
    <property type="term" value="P:defense response"/>
    <property type="evidence" value="ECO:0007669"/>
    <property type="project" value="UniProtKB-KW"/>
</dbReference>
<evidence type="ECO:0000313" key="7">
    <source>
        <dbReference type="Proteomes" id="UP001634007"/>
    </source>
</evidence>
<dbReference type="PANTHER" id="PTHR11017">
    <property type="entry name" value="LEUCINE-RICH REPEAT-CONTAINING PROTEIN"/>
    <property type="match status" value="1"/>
</dbReference>
<dbReference type="SMART" id="SM00255">
    <property type="entry name" value="TIR"/>
    <property type="match status" value="1"/>
</dbReference>
<dbReference type="InterPro" id="IPR044974">
    <property type="entry name" value="Disease_R_plants"/>
</dbReference>
<evidence type="ECO:0000259" key="5">
    <source>
        <dbReference type="PROSITE" id="PS50104"/>
    </source>
</evidence>